<keyword evidence="5 6" id="KW-0720">Serine protease</keyword>
<dbReference type="GO" id="GO:0004252">
    <property type="term" value="F:serine-type endopeptidase activity"/>
    <property type="evidence" value="ECO:0007669"/>
    <property type="project" value="UniProtKB-UniRule"/>
</dbReference>
<dbReference type="SUPFAM" id="SSF54897">
    <property type="entry name" value="Protease propeptides/inhibitors"/>
    <property type="match status" value="1"/>
</dbReference>
<organism evidence="11 12">
    <name type="scientific">Podospora fimiseda</name>
    <dbReference type="NCBI Taxonomy" id="252190"/>
    <lineage>
        <taxon>Eukaryota</taxon>
        <taxon>Fungi</taxon>
        <taxon>Dikarya</taxon>
        <taxon>Ascomycota</taxon>
        <taxon>Pezizomycotina</taxon>
        <taxon>Sordariomycetes</taxon>
        <taxon>Sordariomycetidae</taxon>
        <taxon>Sordariales</taxon>
        <taxon>Podosporaceae</taxon>
        <taxon>Podospora</taxon>
    </lineage>
</organism>
<proteinExistence type="inferred from homology"/>
<keyword evidence="2 6" id="KW-0645">Protease</keyword>
<feature type="active site" description="Charge relay system" evidence="6">
    <location>
        <position position="179"/>
    </location>
</feature>
<dbReference type="PROSITE" id="PS00137">
    <property type="entry name" value="SUBTILASE_HIS"/>
    <property type="match status" value="1"/>
</dbReference>
<dbReference type="PROSITE" id="PS51892">
    <property type="entry name" value="SUBTILASE"/>
    <property type="match status" value="1"/>
</dbReference>
<dbReference type="Proteomes" id="UP001301958">
    <property type="component" value="Unassembled WGS sequence"/>
</dbReference>
<gene>
    <name evidence="11" type="ORF">QBC38DRAFT_449108</name>
</gene>
<dbReference type="PROSITE" id="PS00136">
    <property type="entry name" value="SUBTILASE_ASP"/>
    <property type="match status" value="1"/>
</dbReference>
<evidence type="ECO:0000313" key="11">
    <source>
        <dbReference type="EMBL" id="KAK4221519.1"/>
    </source>
</evidence>
<dbReference type="GO" id="GO:0006508">
    <property type="term" value="P:proteolysis"/>
    <property type="evidence" value="ECO:0007669"/>
    <property type="project" value="UniProtKB-KW"/>
</dbReference>
<dbReference type="Pfam" id="PF05922">
    <property type="entry name" value="Inhibitor_I9"/>
    <property type="match status" value="1"/>
</dbReference>
<dbReference type="SUPFAM" id="SSF52743">
    <property type="entry name" value="Subtilisin-like"/>
    <property type="match status" value="1"/>
</dbReference>
<keyword evidence="3 8" id="KW-0732">Signal</keyword>
<feature type="domain" description="Inhibitor I9" evidence="10">
    <location>
        <begin position="65"/>
        <end position="106"/>
    </location>
</feature>
<evidence type="ECO:0000256" key="4">
    <source>
        <dbReference type="ARBA" id="ARBA00022801"/>
    </source>
</evidence>
<evidence type="ECO:0000256" key="7">
    <source>
        <dbReference type="RuleBase" id="RU003355"/>
    </source>
</evidence>
<reference evidence="11" key="1">
    <citation type="journal article" date="2023" name="Mol. Phylogenet. Evol.">
        <title>Genome-scale phylogeny and comparative genomics of the fungal order Sordariales.</title>
        <authorList>
            <person name="Hensen N."/>
            <person name="Bonometti L."/>
            <person name="Westerberg I."/>
            <person name="Brannstrom I.O."/>
            <person name="Guillou S."/>
            <person name="Cros-Aarteil S."/>
            <person name="Calhoun S."/>
            <person name="Haridas S."/>
            <person name="Kuo A."/>
            <person name="Mondo S."/>
            <person name="Pangilinan J."/>
            <person name="Riley R."/>
            <person name="LaButti K."/>
            <person name="Andreopoulos B."/>
            <person name="Lipzen A."/>
            <person name="Chen C."/>
            <person name="Yan M."/>
            <person name="Daum C."/>
            <person name="Ng V."/>
            <person name="Clum A."/>
            <person name="Steindorff A."/>
            <person name="Ohm R.A."/>
            <person name="Martin F."/>
            <person name="Silar P."/>
            <person name="Natvig D.O."/>
            <person name="Lalanne C."/>
            <person name="Gautier V."/>
            <person name="Ament-Velasquez S.L."/>
            <person name="Kruys A."/>
            <person name="Hutchinson M.I."/>
            <person name="Powell A.J."/>
            <person name="Barry K."/>
            <person name="Miller A.N."/>
            <person name="Grigoriev I.V."/>
            <person name="Debuchy R."/>
            <person name="Gladieux P."/>
            <person name="Hiltunen Thoren M."/>
            <person name="Johannesson H."/>
        </authorList>
    </citation>
    <scope>NUCLEOTIDE SEQUENCE</scope>
    <source>
        <strain evidence="11">CBS 990.96</strain>
    </source>
</reference>
<dbReference type="CDD" id="cd04077">
    <property type="entry name" value="Peptidases_S8_PCSK9_ProteinaseK_like"/>
    <property type="match status" value="1"/>
</dbReference>
<comment type="caution">
    <text evidence="11">The sequence shown here is derived from an EMBL/GenBank/DDBJ whole genome shotgun (WGS) entry which is preliminary data.</text>
</comment>
<feature type="chain" id="PRO_5042919092" evidence="8">
    <location>
        <begin position="18"/>
        <end position="390"/>
    </location>
</feature>
<dbReference type="InterPro" id="IPR050131">
    <property type="entry name" value="Peptidase_S8_subtilisin-like"/>
</dbReference>
<evidence type="ECO:0000256" key="1">
    <source>
        <dbReference type="ARBA" id="ARBA00011073"/>
    </source>
</evidence>
<evidence type="ECO:0000256" key="3">
    <source>
        <dbReference type="ARBA" id="ARBA00022729"/>
    </source>
</evidence>
<dbReference type="InterPro" id="IPR000209">
    <property type="entry name" value="Peptidase_S8/S53_dom"/>
</dbReference>
<comment type="similarity">
    <text evidence="1 6 7">Belongs to the peptidase S8 family.</text>
</comment>
<dbReference type="InterPro" id="IPR023828">
    <property type="entry name" value="Peptidase_S8_Ser-AS"/>
</dbReference>
<dbReference type="GO" id="GO:0005576">
    <property type="term" value="C:extracellular region"/>
    <property type="evidence" value="ECO:0007669"/>
    <property type="project" value="UniProtKB-ARBA"/>
</dbReference>
<dbReference type="InterPro" id="IPR036852">
    <property type="entry name" value="Peptidase_S8/S53_dom_sf"/>
</dbReference>
<accession>A0AAN6YLW3</accession>
<keyword evidence="4 6" id="KW-0378">Hydrolase</keyword>
<feature type="active site" description="Charge relay system" evidence="6">
    <location>
        <position position="148"/>
    </location>
</feature>
<feature type="domain" description="Peptidase S8/S53" evidence="9">
    <location>
        <begin position="146"/>
        <end position="371"/>
    </location>
</feature>
<dbReference type="InterPro" id="IPR034193">
    <property type="entry name" value="PCSK9_ProteinaseK-like"/>
</dbReference>
<dbReference type="Pfam" id="PF00082">
    <property type="entry name" value="Peptidase_S8"/>
    <property type="match status" value="1"/>
</dbReference>
<feature type="active site" description="Charge relay system" evidence="6">
    <location>
        <position position="336"/>
    </location>
</feature>
<evidence type="ECO:0000259" key="10">
    <source>
        <dbReference type="Pfam" id="PF05922"/>
    </source>
</evidence>
<dbReference type="Gene3D" id="3.30.70.80">
    <property type="entry name" value="Peptidase S8 propeptide/proteinase inhibitor I9"/>
    <property type="match status" value="1"/>
</dbReference>
<evidence type="ECO:0000259" key="9">
    <source>
        <dbReference type="Pfam" id="PF00082"/>
    </source>
</evidence>
<dbReference type="EMBL" id="MU865539">
    <property type="protein sequence ID" value="KAK4221519.1"/>
    <property type="molecule type" value="Genomic_DNA"/>
</dbReference>
<dbReference type="AlphaFoldDB" id="A0AAN6YLW3"/>
<evidence type="ECO:0000256" key="2">
    <source>
        <dbReference type="ARBA" id="ARBA00022670"/>
    </source>
</evidence>
<sequence>MLFSATALLALAPAVLAAPAVGALDKRAPLIEARAGAKLPGKYVIKIKDGLSDAVVNKVIGGRRADKIYKGAGFKGFAGALDDASLEAIRLLPEVEYVEEDAVFTTQAIVTQSGAPWGLARISNTAGGSTNYKYDSSAGAGTCSYVIDTGIRITHNDFGGRAVWGSNHVDSSNTDGNGHGTHVAGTVGGTTYGVAKKTTLIAVKVLSASGSGSTSGVVAGMNWVATDSKTRNCPNGTVANMSLGGSSSTAINNAAAALTNAGVFLAVAAGNDNQNAANYSPASAPSACTVGSIAAPNSKSSFSNFGAVVDIHAPGTSILSAWYTSNTATNTISGTSMASPHVAGLAAYLLTLNGKKSPVELCTYIANTALNGVITGLPSGTVNKLAYNGL</sequence>
<dbReference type="InterPro" id="IPR023827">
    <property type="entry name" value="Peptidase_S8_Asp-AS"/>
</dbReference>
<dbReference type="InterPro" id="IPR037045">
    <property type="entry name" value="S8pro/Inhibitor_I9_sf"/>
</dbReference>
<dbReference type="InterPro" id="IPR015500">
    <property type="entry name" value="Peptidase_S8_subtilisin-rel"/>
</dbReference>
<name>A0AAN6YLW3_9PEZI</name>
<evidence type="ECO:0000313" key="12">
    <source>
        <dbReference type="Proteomes" id="UP001301958"/>
    </source>
</evidence>
<evidence type="ECO:0000256" key="8">
    <source>
        <dbReference type="SAM" id="SignalP"/>
    </source>
</evidence>
<evidence type="ECO:0000256" key="6">
    <source>
        <dbReference type="PROSITE-ProRule" id="PRU01240"/>
    </source>
</evidence>
<protein>
    <submittedName>
        <fullName evidence="11">Alkaline protease</fullName>
    </submittedName>
</protein>
<dbReference type="PANTHER" id="PTHR43806:SF58">
    <property type="entry name" value="ALKALINE PROTEASE 1-RELATED"/>
    <property type="match status" value="1"/>
</dbReference>
<reference evidence="11" key="2">
    <citation type="submission" date="2023-05" db="EMBL/GenBank/DDBJ databases">
        <authorList>
            <consortium name="Lawrence Berkeley National Laboratory"/>
            <person name="Steindorff A."/>
            <person name="Hensen N."/>
            <person name="Bonometti L."/>
            <person name="Westerberg I."/>
            <person name="Brannstrom I.O."/>
            <person name="Guillou S."/>
            <person name="Cros-Aarteil S."/>
            <person name="Calhoun S."/>
            <person name="Haridas S."/>
            <person name="Kuo A."/>
            <person name="Mondo S."/>
            <person name="Pangilinan J."/>
            <person name="Riley R."/>
            <person name="Labutti K."/>
            <person name="Andreopoulos B."/>
            <person name="Lipzen A."/>
            <person name="Chen C."/>
            <person name="Yanf M."/>
            <person name="Daum C."/>
            <person name="Ng V."/>
            <person name="Clum A."/>
            <person name="Ohm R."/>
            <person name="Martin F."/>
            <person name="Silar P."/>
            <person name="Natvig D."/>
            <person name="Lalanne C."/>
            <person name="Gautier V."/>
            <person name="Ament-Velasquez S.L."/>
            <person name="Kruys A."/>
            <person name="Hutchinson M.I."/>
            <person name="Powell A.J."/>
            <person name="Barry K."/>
            <person name="Miller A.N."/>
            <person name="Grigoriev I.V."/>
            <person name="Debuchy R."/>
            <person name="Gladieux P."/>
            <person name="Thoren M.H."/>
            <person name="Johannesson H."/>
        </authorList>
    </citation>
    <scope>NUCLEOTIDE SEQUENCE</scope>
    <source>
        <strain evidence="11">CBS 990.96</strain>
    </source>
</reference>
<dbReference type="PRINTS" id="PR00723">
    <property type="entry name" value="SUBTILISIN"/>
</dbReference>
<dbReference type="PANTHER" id="PTHR43806">
    <property type="entry name" value="PEPTIDASE S8"/>
    <property type="match status" value="1"/>
</dbReference>
<dbReference type="InterPro" id="IPR022398">
    <property type="entry name" value="Peptidase_S8_His-AS"/>
</dbReference>
<evidence type="ECO:0000256" key="5">
    <source>
        <dbReference type="ARBA" id="ARBA00022825"/>
    </source>
</evidence>
<dbReference type="Gene3D" id="3.40.50.200">
    <property type="entry name" value="Peptidase S8/S53 domain"/>
    <property type="match status" value="1"/>
</dbReference>
<feature type="signal peptide" evidence="8">
    <location>
        <begin position="1"/>
        <end position="17"/>
    </location>
</feature>
<dbReference type="PROSITE" id="PS00138">
    <property type="entry name" value="SUBTILASE_SER"/>
    <property type="match status" value="1"/>
</dbReference>
<dbReference type="FunFam" id="3.40.50.200:FF:000014">
    <property type="entry name" value="Proteinase K"/>
    <property type="match status" value="1"/>
</dbReference>
<keyword evidence="12" id="KW-1185">Reference proteome</keyword>
<dbReference type="InterPro" id="IPR010259">
    <property type="entry name" value="S8pro/Inhibitor_I9"/>
</dbReference>